<accession>A0A8E2AGU7</accession>
<dbReference type="InterPro" id="IPR040521">
    <property type="entry name" value="KDZ"/>
</dbReference>
<dbReference type="OrthoDB" id="2689725at2759"/>
<name>A0A8E2AGU7_9APHY</name>
<dbReference type="AlphaFoldDB" id="A0A8E2AGU7"/>
<dbReference type="Proteomes" id="UP000250043">
    <property type="component" value="Unassembled WGS sequence"/>
</dbReference>
<keyword evidence="3" id="KW-1185">Reference proteome</keyword>
<proteinExistence type="predicted"/>
<feature type="compositionally biased region" description="Acidic residues" evidence="1">
    <location>
        <begin position="252"/>
        <end position="263"/>
    </location>
</feature>
<reference evidence="2 3" key="1">
    <citation type="submission" date="2016-07" db="EMBL/GenBank/DDBJ databases">
        <title>Draft genome of the white-rot fungus Obba rivulosa 3A-2.</title>
        <authorList>
            <consortium name="DOE Joint Genome Institute"/>
            <person name="Miettinen O."/>
            <person name="Riley R."/>
            <person name="Acob R."/>
            <person name="Barry K."/>
            <person name="Cullen D."/>
            <person name="De Vries R."/>
            <person name="Hainaut M."/>
            <person name="Hatakka A."/>
            <person name="Henrissat B."/>
            <person name="Hilden K."/>
            <person name="Kuo R."/>
            <person name="Labutti K."/>
            <person name="Lipzen A."/>
            <person name="Makela M.R."/>
            <person name="Sandor L."/>
            <person name="Spatafora J.W."/>
            <person name="Grigoriev I.V."/>
            <person name="Hibbett D.S."/>
        </authorList>
    </citation>
    <scope>NUCLEOTIDE SEQUENCE [LARGE SCALE GENOMIC DNA]</scope>
    <source>
        <strain evidence="2 3">3A-2</strain>
    </source>
</reference>
<evidence type="ECO:0000256" key="1">
    <source>
        <dbReference type="SAM" id="MobiDB-lite"/>
    </source>
</evidence>
<evidence type="ECO:0000313" key="2">
    <source>
        <dbReference type="EMBL" id="OCH84166.1"/>
    </source>
</evidence>
<organism evidence="2 3">
    <name type="scientific">Obba rivulosa</name>
    <dbReference type="NCBI Taxonomy" id="1052685"/>
    <lineage>
        <taxon>Eukaryota</taxon>
        <taxon>Fungi</taxon>
        <taxon>Dikarya</taxon>
        <taxon>Basidiomycota</taxon>
        <taxon>Agaricomycotina</taxon>
        <taxon>Agaricomycetes</taxon>
        <taxon>Polyporales</taxon>
        <taxon>Gelatoporiaceae</taxon>
        <taxon>Obba</taxon>
    </lineage>
</organism>
<dbReference type="Pfam" id="PF18758">
    <property type="entry name" value="KDZ"/>
    <property type="match status" value="1"/>
</dbReference>
<dbReference type="PANTHER" id="PTHR33096:SF1">
    <property type="entry name" value="CXC1-LIKE CYSTEINE CLUSTER ASSOCIATED WITH KDZ TRANSPOSASES DOMAIN-CONTAINING PROTEIN"/>
    <property type="match status" value="1"/>
</dbReference>
<dbReference type="EMBL" id="KV722713">
    <property type="protein sequence ID" value="OCH84166.1"/>
    <property type="molecule type" value="Genomic_DNA"/>
</dbReference>
<dbReference type="PANTHER" id="PTHR33096">
    <property type="entry name" value="CXC2 DOMAIN-CONTAINING PROTEIN"/>
    <property type="match status" value="1"/>
</dbReference>
<gene>
    <name evidence="2" type="ORF">OBBRIDRAFT_815570</name>
</gene>
<protein>
    <submittedName>
        <fullName evidence="2">Uncharacterized protein</fullName>
    </submittedName>
</protein>
<sequence>MPTMKAKTGTSCSIRMATARHFDRLLPPGSTARSLMQVFNQEQITHHREESWKSMLDAISVDIYTLNTTTHIHCNADSHSAVKAIVQHGYFATTPVKPSLTISFKTLELFRYLWLCKPSFSIKAYTKVICDFYAIPYQHMYWVSLSNTFNMYLSIHRVIDGRRTLNACPACCYELKDEPPLRFSHMVCIDGNNSLKRMAKVGDCSVDNTRVFSESDYFLSKEFINQYTPEMKIRKCNMEAGDDFSTGPPPEAVEDVGDDEGDPTDLAPRRPGEKSCIDNWKAATDNLKKKIWGVFEEIGIFACACRHRFILWIMDMIRSGELAKYPLAIVAKALELISGAGLLGYDIGCDFEETIKRSLLGALWHARGWRCYFETLERVFSSFNQLTSVRHISIDLFFKQWDENKYANLAAITESQAIEEALDSLGIREKDLKKWYTDEKEYFITLDEEPPWDVHAMAYVDLLQEFWKIDDASQTHQVEMERQHLAERCEQILCDLIDIEQPTTPDYMATLKYVAMRDYHHALDNLQWLVIQRLFELYNLNLSQTGYRMRTHITKSLQTWCKAIRTAVNTYNWAALALDPPRPTLDWDKVSHFNTRNDIYDKPWMCPAIHETMKKNCRVVHYYTPKVFGT</sequence>
<evidence type="ECO:0000313" key="3">
    <source>
        <dbReference type="Proteomes" id="UP000250043"/>
    </source>
</evidence>
<feature type="region of interest" description="Disordered" evidence="1">
    <location>
        <begin position="244"/>
        <end position="272"/>
    </location>
</feature>